<accession>A0ABV4TXR4</accession>
<keyword evidence="3" id="KW-1185">Reference proteome</keyword>
<evidence type="ECO:0000313" key="2">
    <source>
        <dbReference type="EMBL" id="MFA9460926.1"/>
    </source>
</evidence>
<reference evidence="2 3" key="1">
    <citation type="submission" date="2024-08" db="EMBL/GenBank/DDBJ databases">
        <title>Whole-genome sequencing of halo(alkali)philic microorganisms from hypersaline lakes.</title>
        <authorList>
            <person name="Sorokin D.Y."/>
            <person name="Merkel A.Y."/>
            <person name="Messina E."/>
            <person name="Yakimov M."/>
        </authorList>
    </citation>
    <scope>NUCLEOTIDE SEQUENCE [LARGE SCALE GENOMIC DNA]</scope>
    <source>
        <strain evidence="2 3">Cl-TMA</strain>
    </source>
</reference>
<comment type="caution">
    <text evidence="2">The sequence shown here is derived from an EMBL/GenBank/DDBJ whole genome shotgun (WGS) entry which is preliminary data.</text>
</comment>
<sequence length="45" mass="4893">MKPENAVQHRPQSPARRASAPVPFPEERRAGKGDYYPMLPAGCAG</sequence>
<proteinExistence type="predicted"/>
<name>A0ABV4TXR4_9GAMM</name>
<dbReference type="Proteomes" id="UP001575181">
    <property type="component" value="Unassembled WGS sequence"/>
</dbReference>
<feature type="region of interest" description="Disordered" evidence="1">
    <location>
        <begin position="1"/>
        <end position="45"/>
    </location>
</feature>
<evidence type="ECO:0000313" key="3">
    <source>
        <dbReference type="Proteomes" id="UP001575181"/>
    </source>
</evidence>
<dbReference type="RefSeq" id="WP_373655710.1">
    <property type="nucleotide sequence ID" value="NZ_JBGUAW010000005.1"/>
</dbReference>
<protein>
    <submittedName>
        <fullName evidence="2">Uncharacterized protein</fullName>
    </submittedName>
</protein>
<evidence type="ECO:0000256" key="1">
    <source>
        <dbReference type="SAM" id="MobiDB-lite"/>
    </source>
</evidence>
<dbReference type="EMBL" id="JBGUAW010000005">
    <property type="protein sequence ID" value="MFA9460926.1"/>
    <property type="molecule type" value="Genomic_DNA"/>
</dbReference>
<gene>
    <name evidence="2" type="ORF">ACERLL_08820</name>
</gene>
<organism evidence="2 3">
    <name type="scientific">Thiohalorhabdus methylotrophus</name>
    <dbReference type="NCBI Taxonomy" id="3242694"/>
    <lineage>
        <taxon>Bacteria</taxon>
        <taxon>Pseudomonadati</taxon>
        <taxon>Pseudomonadota</taxon>
        <taxon>Gammaproteobacteria</taxon>
        <taxon>Thiohalorhabdales</taxon>
        <taxon>Thiohalorhabdaceae</taxon>
        <taxon>Thiohalorhabdus</taxon>
    </lineage>
</organism>